<dbReference type="SUPFAM" id="SSF55729">
    <property type="entry name" value="Acyl-CoA N-acyltransferases (Nat)"/>
    <property type="match status" value="1"/>
</dbReference>
<keyword evidence="2" id="KW-1185">Reference proteome</keyword>
<reference evidence="1" key="1">
    <citation type="journal article" date="2020" name="Stud. Mycol.">
        <title>101 Dothideomycetes genomes: a test case for predicting lifestyles and emergence of pathogens.</title>
        <authorList>
            <person name="Haridas S."/>
            <person name="Albert R."/>
            <person name="Binder M."/>
            <person name="Bloem J."/>
            <person name="Labutti K."/>
            <person name="Salamov A."/>
            <person name="Andreopoulos B."/>
            <person name="Baker S."/>
            <person name="Barry K."/>
            <person name="Bills G."/>
            <person name="Bluhm B."/>
            <person name="Cannon C."/>
            <person name="Castanera R."/>
            <person name="Culley D."/>
            <person name="Daum C."/>
            <person name="Ezra D."/>
            <person name="Gonzalez J."/>
            <person name="Henrissat B."/>
            <person name="Kuo A."/>
            <person name="Liang C."/>
            <person name="Lipzen A."/>
            <person name="Lutzoni F."/>
            <person name="Magnuson J."/>
            <person name="Mondo S."/>
            <person name="Nolan M."/>
            <person name="Ohm R."/>
            <person name="Pangilinan J."/>
            <person name="Park H.-J."/>
            <person name="Ramirez L."/>
            <person name="Alfaro M."/>
            <person name="Sun H."/>
            <person name="Tritt A."/>
            <person name="Yoshinaga Y."/>
            <person name="Zwiers L.-H."/>
            <person name="Turgeon B."/>
            <person name="Goodwin S."/>
            <person name="Spatafora J."/>
            <person name="Crous P."/>
            <person name="Grigoriev I."/>
        </authorList>
    </citation>
    <scope>NUCLEOTIDE SEQUENCE</scope>
    <source>
        <strain evidence="1">CBS 130266</strain>
    </source>
</reference>
<dbReference type="Proteomes" id="UP000800235">
    <property type="component" value="Unassembled WGS sequence"/>
</dbReference>
<gene>
    <name evidence="1" type="ORF">EJ08DRAFT_645895</name>
</gene>
<evidence type="ECO:0000313" key="2">
    <source>
        <dbReference type="Proteomes" id="UP000800235"/>
    </source>
</evidence>
<evidence type="ECO:0008006" key="3">
    <source>
        <dbReference type="Google" id="ProtNLM"/>
    </source>
</evidence>
<dbReference type="Gene3D" id="3.40.630.30">
    <property type="match status" value="1"/>
</dbReference>
<dbReference type="CDD" id="cd04301">
    <property type="entry name" value="NAT_SF"/>
    <property type="match status" value="1"/>
</dbReference>
<dbReference type="AlphaFoldDB" id="A0A9P4U1S1"/>
<protein>
    <recommendedName>
        <fullName evidence="3">N-acetyltransferase domain-containing protein</fullName>
    </recommendedName>
</protein>
<organism evidence="1 2">
    <name type="scientific">Tothia fuscella</name>
    <dbReference type="NCBI Taxonomy" id="1048955"/>
    <lineage>
        <taxon>Eukaryota</taxon>
        <taxon>Fungi</taxon>
        <taxon>Dikarya</taxon>
        <taxon>Ascomycota</taxon>
        <taxon>Pezizomycotina</taxon>
        <taxon>Dothideomycetes</taxon>
        <taxon>Pleosporomycetidae</taxon>
        <taxon>Venturiales</taxon>
        <taxon>Cylindrosympodiaceae</taxon>
        <taxon>Tothia</taxon>
    </lineage>
</organism>
<dbReference type="InterPro" id="IPR052523">
    <property type="entry name" value="Trichothecene_AcTrans"/>
</dbReference>
<dbReference type="OrthoDB" id="2115692at2759"/>
<dbReference type="EMBL" id="MU007014">
    <property type="protein sequence ID" value="KAF2434959.1"/>
    <property type="molecule type" value="Genomic_DNA"/>
</dbReference>
<dbReference type="PANTHER" id="PTHR42791">
    <property type="entry name" value="GNAT FAMILY ACETYLTRANSFERASE"/>
    <property type="match status" value="1"/>
</dbReference>
<comment type="caution">
    <text evidence="1">The sequence shown here is derived from an EMBL/GenBank/DDBJ whole genome shotgun (WGS) entry which is preliminary data.</text>
</comment>
<dbReference type="PANTHER" id="PTHR42791:SF14">
    <property type="entry name" value="N-ACETYLTRANSFERASE DOMAIN-CONTAINING PROTEIN"/>
    <property type="match status" value="1"/>
</dbReference>
<proteinExistence type="predicted"/>
<evidence type="ECO:0000313" key="1">
    <source>
        <dbReference type="EMBL" id="KAF2434959.1"/>
    </source>
</evidence>
<accession>A0A9P4U1S1</accession>
<dbReference type="InterPro" id="IPR016181">
    <property type="entry name" value="Acyl_CoA_acyltransferase"/>
</dbReference>
<sequence>MSVIDNATNKVVACGHWDIFPDQRTPEQMEDLTSFPPAPASANADAWSDFFENFAERRRTILGTKPAAILCTLTTHPAHHRRGAGAMLMEQFLKNVDDAGLEAYLEASEMGKPLQIWRHWC</sequence>
<name>A0A9P4U1S1_9PEZI</name>